<dbReference type="InterPro" id="IPR013424">
    <property type="entry name" value="Ice-binding_C"/>
</dbReference>
<evidence type="ECO:0000259" key="3">
    <source>
        <dbReference type="Pfam" id="PF07589"/>
    </source>
</evidence>
<gene>
    <name evidence="4" type="ORF">NG895_06860</name>
</gene>
<protein>
    <submittedName>
        <fullName evidence="4">Autotransporter-associated beta strand repeat-containing protein</fullName>
    </submittedName>
</protein>
<dbReference type="NCBIfam" id="TIGR02601">
    <property type="entry name" value="autotrns_rpt"/>
    <property type="match status" value="3"/>
</dbReference>
<keyword evidence="5" id="KW-1185">Reference proteome</keyword>
<dbReference type="EMBL" id="JAMXLR010000025">
    <property type="protein sequence ID" value="MCO6043623.1"/>
    <property type="molecule type" value="Genomic_DNA"/>
</dbReference>
<dbReference type="Pfam" id="PF07589">
    <property type="entry name" value="PEP-CTERM"/>
    <property type="match status" value="1"/>
</dbReference>
<dbReference type="RefSeq" id="WP_252851730.1">
    <property type="nucleotide sequence ID" value="NZ_JAMXLR010000025.1"/>
</dbReference>
<name>A0A9X2F8H0_9BACT</name>
<dbReference type="InterPro" id="IPR013425">
    <property type="entry name" value="Autotrns_rpt"/>
</dbReference>
<dbReference type="InterPro" id="IPR030895">
    <property type="entry name" value="T5SS_PEPC_rpt"/>
</dbReference>
<feature type="chain" id="PRO_5040913019" evidence="2">
    <location>
        <begin position="19"/>
        <end position="1144"/>
    </location>
</feature>
<keyword evidence="1 2" id="KW-0732">Signal</keyword>
<dbReference type="SUPFAM" id="SSF51126">
    <property type="entry name" value="Pectin lyase-like"/>
    <property type="match status" value="3"/>
</dbReference>
<dbReference type="InterPro" id="IPR011050">
    <property type="entry name" value="Pectin_lyase_fold/virulence"/>
</dbReference>
<evidence type="ECO:0000256" key="2">
    <source>
        <dbReference type="SAM" id="SignalP"/>
    </source>
</evidence>
<dbReference type="NCBIfam" id="TIGR04393">
    <property type="entry name" value="rpt_T5SS_PEPC"/>
    <property type="match status" value="1"/>
</dbReference>
<accession>A0A9X2F8H0</accession>
<organism evidence="4 5">
    <name type="scientific">Aeoliella straminimaris</name>
    <dbReference type="NCBI Taxonomy" id="2954799"/>
    <lineage>
        <taxon>Bacteria</taxon>
        <taxon>Pseudomonadati</taxon>
        <taxon>Planctomycetota</taxon>
        <taxon>Planctomycetia</taxon>
        <taxon>Pirellulales</taxon>
        <taxon>Lacipirellulaceae</taxon>
        <taxon>Aeoliella</taxon>
    </lineage>
</organism>
<evidence type="ECO:0000313" key="5">
    <source>
        <dbReference type="Proteomes" id="UP001155241"/>
    </source>
</evidence>
<feature type="domain" description="Ice-binding protein C-terminal" evidence="3">
    <location>
        <begin position="1121"/>
        <end position="1139"/>
    </location>
</feature>
<dbReference type="InterPro" id="IPR051551">
    <property type="entry name" value="Autotransporter_adhesion"/>
</dbReference>
<sequence length="1144" mass="113943">MAAAMLLGALVCSTPVAAQFTWTGAVNNQWGNPNNWSPAVPVPPGSSVTFGAANNTDVDLGANRTVGVLTFGAAVPFSLNNHTLTINGPVQTAETIAGTHTIASNVILPAVAPWNIAAAAPLEVSGAISGAGGINKVGGGVLTLSAANSYPETTQILAGQIAIADAEALASSTVIIGVDNGLDINGLDARLGALAGAGAIDLGSQNVRVGLNNASTTYAGGITGTSDSVLRQAGTGTLTLTGGTDTTPSSFGSLRSQNGQIVVDGARIDLTSSVASSVVSALTVNDEPVTLQNGADVRVTTGYTYVQDTTLTITGSDTRLESDYVQTSGLPGSPALIQVENNATLLSNNGLTLETSIAGTNTLMVQTGGTVQIANSLLLARIAGASGIVSVSGSNSSLTAENLYLGGIANAPGGTGEVTVESDATVAIAGDTFFWTSASSLVVDGATFETRTLSNDTGVASTISISDPAAGAALTIGLGDGDSTFDGLIQDASGGAGSLKKVGTGTLTLTDDNTFSGGVVFEGGIVAAGADTNLGDTSGPLTFDGGDLRFETSFDLSATRTITLNSGGGTIRTKSNSTTISQAITGTGDLTKEGTGTLTLAGANTYSGDTLINNGTLVLDNIDALQNSTVVINVDNGLDINGLDAKLGGLAGSGDLEIGAQTVDTGLNNANTTYSGVITGTSDSRLRHQGEGTLTLTGGTEATPSSIGTLRSQDENGNIVVDGARIDLTSSDFSTTTGALLARSGNVTFQNGADVRMADGSYAYATNGEIRVSGTGTSLSGIDLRASEPVGSTGSVVVESEASLDLTGDLIVGFEGNGDLEVQSGAVASAKRVVLGPLTDAVGTASVTGTNSLLTVVNNFLLGGTGSNQLGGTGTLMVVDNATVQVGNRTKFWTSLSSITVDGGTFQTDELTQGDGVVATISISDPAGDAALVVGTGDSDSTFEGLIQDVAGGRGSLKKAGAGNLTLTGVNTYTGETIIEGGTLSLAEDFLADNSDVVLDASATLDLTHGLVDTVDEFWLAGFSRAIGTHGAIGSGADFEWSQITGTGMLEVTDFAGLAGDYNADGVVDLADYTVWRNHLGAAAGTLVNDIDGGAIGSAQYATWKSNFGASTPTPAVHDGAVPEPSALLLLLAGLGVLASGKIR</sequence>
<dbReference type="Proteomes" id="UP001155241">
    <property type="component" value="Unassembled WGS sequence"/>
</dbReference>
<dbReference type="Pfam" id="PF12951">
    <property type="entry name" value="PATR"/>
    <property type="match status" value="4"/>
</dbReference>
<dbReference type="NCBIfam" id="TIGR02595">
    <property type="entry name" value="PEP_CTERM"/>
    <property type="match status" value="1"/>
</dbReference>
<feature type="signal peptide" evidence="2">
    <location>
        <begin position="1"/>
        <end position="18"/>
    </location>
</feature>
<comment type="caution">
    <text evidence="4">The sequence shown here is derived from an EMBL/GenBank/DDBJ whole genome shotgun (WGS) entry which is preliminary data.</text>
</comment>
<dbReference type="PANTHER" id="PTHR35037:SF3">
    <property type="entry name" value="C-TERMINAL REGION OF AIDA-LIKE PROTEIN"/>
    <property type="match status" value="1"/>
</dbReference>
<reference evidence="4" key="1">
    <citation type="submission" date="2022-06" db="EMBL/GenBank/DDBJ databases">
        <title>Aeoliella straminimaris, a novel planctomycete from sediments.</title>
        <authorList>
            <person name="Vitorino I.R."/>
            <person name="Lage O.M."/>
        </authorList>
    </citation>
    <scope>NUCLEOTIDE SEQUENCE</scope>
    <source>
        <strain evidence="4">ICT_H6.2</strain>
    </source>
</reference>
<dbReference type="AlphaFoldDB" id="A0A9X2F8H0"/>
<proteinExistence type="predicted"/>
<evidence type="ECO:0000313" key="4">
    <source>
        <dbReference type="EMBL" id="MCO6043623.1"/>
    </source>
</evidence>
<dbReference type="PANTHER" id="PTHR35037">
    <property type="entry name" value="C-TERMINAL REGION OF AIDA-LIKE PROTEIN"/>
    <property type="match status" value="1"/>
</dbReference>
<evidence type="ECO:0000256" key="1">
    <source>
        <dbReference type="ARBA" id="ARBA00022729"/>
    </source>
</evidence>